<comment type="subcellular location">
    <subcellularLocation>
        <location evidence="1">Membrane</location>
        <topology evidence="1">Multi-pass membrane protein</topology>
    </subcellularLocation>
</comment>
<feature type="transmembrane region" description="Helical" evidence="6">
    <location>
        <begin position="117"/>
        <end position="137"/>
    </location>
</feature>
<dbReference type="EMBL" id="JAKZGO010000007">
    <property type="protein sequence ID" value="MCH7413978.1"/>
    <property type="molecule type" value="Genomic_DNA"/>
</dbReference>
<keyword evidence="3 6" id="KW-0812">Transmembrane</keyword>
<sequence length="237" mass="27217">MTIHPRFTLTYLTLTILNLSFLLIGCDLIFYITKPLIVPILLYFLFLKFKSTKHRLIPPLMIATFFSFLGDVFLMFKIEESLFKLLGLCTFIVAQTAYAVLYHYSTSGFEKKDISPLNRWPEALAILVTITTTIIIFPNLGAYVVPIIFYALFSTTAIVLSLNRRFYVSQKSFVFTILGVFSFFLSDLLMGEDIVLVKNVINHFLVLLFYFIGHLLIINGMMLQINNDLNEKKSGFL</sequence>
<evidence type="ECO:0000256" key="4">
    <source>
        <dbReference type="ARBA" id="ARBA00022989"/>
    </source>
</evidence>
<gene>
    <name evidence="7" type="ORF">MM213_10805</name>
</gene>
<dbReference type="InterPro" id="IPR012506">
    <property type="entry name" value="TMEM86B-like"/>
</dbReference>
<feature type="transmembrane region" description="Helical" evidence="6">
    <location>
        <begin position="20"/>
        <end position="44"/>
    </location>
</feature>
<keyword evidence="4 6" id="KW-1133">Transmembrane helix</keyword>
<evidence type="ECO:0000313" key="7">
    <source>
        <dbReference type="EMBL" id="MCH7413978.1"/>
    </source>
</evidence>
<proteinExistence type="inferred from homology"/>
<feature type="transmembrane region" description="Helical" evidence="6">
    <location>
        <begin position="203"/>
        <end position="223"/>
    </location>
</feature>
<evidence type="ECO:0000256" key="6">
    <source>
        <dbReference type="SAM" id="Phobius"/>
    </source>
</evidence>
<organism evidence="7 8">
    <name type="scientific">Belliella alkalica</name>
    <dbReference type="NCBI Taxonomy" id="1730871"/>
    <lineage>
        <taxon>Bacteria</taxon>
        <taxon>Pseudomonadati</taxon>
        <taxon>Bacteroidota</taxon>
        <taxon>Cytophagia</taxon>
        <taxon>Cytophagales</taxon>
        <taxon>Cyclobacteriaceae</taxon>
        <taxon>Belliella</taxon>
    </lineage>
</organism>
<evidence type="ECO:0000256" key="5">
    <source>
        <dbReference type="ARBA" id="ARBA00023136"/>
    </source>
</evidence>
<dbReference type="Proteomes" id="UP001165430">
    <property type="component" value="Unassembled WGS sequence"/>
</dbReference>
<dbReference type="PROSITE" id="PS51257">
    <property type="entry name" value="PROKAR_LIPOPROTEIN"/>
    <property type="match status" value="1"/>
</dbReference>
<reference evidence="7" key="1">
    <citation type="submission" date="2022-03" db="EMBL/GenBank/DDBJ databases">
        <title>De novo assembled genomes of Belliella spp. (Cyclobacteriaceae) strains.</title>
        <authorList>
            <person name="Szabo A."/>
            <person name="Korponai K."/>
            <person name="Felfoldi T."/>
        </authorList>
    </citation>
    <scope>NUCLEOTIDE SEQUENCE</scope>
    <source>
        <strain evidence="7">DSM 111903</strain>
    </source>
</reference>
<dbReference type="PANTHER" id="PTHR31885:SF6">
    <property type="entry name" value="GH04784P"/>
    <property type="match status" value="1"/>
</dbReference>
<feature type="transmembrane region" description="Helical" evidence="6">
    <location>
        <begin position="173"/>
        <end position="191"/>
    </location>
</feature>
<accession>A0ABS9VDL0</accession>
<comment type="caution">
    <text evidence="7">The sequence shown here is derived from an EMBL/GenBank/DDBJ whole genome shotgun (WGS) entry which is preliminary data.</text>
</comment>
<evidence type="ECO:0000256" key="3">
    <source>
        <dbReference type="ARBA" id="ARBA00022692"/>
    </source>
</evidence>
<feature type="transmembrane region" description="Helical" evidence="6">
    <location>
        <begin position="143"/>
        <end position="161"/>
    </location>
</feature>
<evidence type="ECO:0000313" key="8">
    <source>
        <dbReference type="Proteomes" id="UP001165430"/>
    </source>
</evidence>
<dbReference type="RefSeq" id="WP_241412172.1">
    <property type="nucleotide sequence ID" value="NZ_JAKZGO010000007.1"/>
</dbReference>
<name>A0ABS9VDL0_9BACT</name>
<dbReference type="PANTHER" id="PTHR31885">
    <property type="entry name" value="GH04784P"/>
    <property type="match status" value="1"/>
</dbReference>
<dbReference type="Pfam" id="PF07947">
    <property type="entry name" value="YhhN"/>
    <property type="match status" value="1"/>
</dbReference>
<evidence type="ECO:0000256" key="2">
    <source>
        <dbReference type="ARBA" id="ARBA00007375"/>
    </source>
</evidence>
<feature type="transmembrane region" description="Helical" evidence="6">
    <location>
        <begin position="56"/>
        <end position="76"/>
    </location>
</feature>
<keyword evidence="5 6" id="KW-0472">Membrane</keyword>
<protein>
    <submittedName>
        <fullName evidence="7">Lysoplasmalogenase</fullName>
    </submittedName>
</protein>
<evidence type="ECO:0000256" key="1">
    <source>
        <dbReference type="ARBA" id="ARBA00004141"/>
    </source>
</evidence>
<keyword evidence="8" id="KW-1185">Reference proteome</keyword>
<feature type="transmembrane region" description="Helical" evidence="6">
    <location>
        <begin position="82"/>
        <end position="105"/>
    </location>
</feature>
<comment type="similarity">
    <text evidence="2">Belongs to the TMEM86 family.</text>
</comment>